<proteinExistence type="predicted"/>
<reference evidence="4 5" key="1">
    <citation type="submission" date="2023-04" db="EMBL/GenBank/DDBJ databases">
        <title>Luteimonas sp. M1R5S59.</title>
        <authorList>
            <person name="Sun J.-Q."/>
        </authorList>
    </citation>
    <scope>NUCLEOTIDE SEQUENCE [LARGE SCALE GENOMIC DNA]</scope>
    <source>
        <strain evidence="4 5">M1R5S59</strain>
    </source>
</reference>
<gene>
    <name evidence="4" type="ORF">QFW81_16065</name>
</gene>
<feature type="coiled-coil region" evidence="1">
    <location>
        <begin position="107"/>
        <end position="141"/>
    </location>
</feature>
<dbReference type="Proteomes" id="UP001156873">
    <property type="component" value="Unassembled WGS sequence"/>
</dbReference>
<organism evidence="4 5">
    <name type="scientific">Luteimonas kalidii</name>
    <dbReference type="NCBI Taxonomy" id="3042025"/>
    <lineage>
        <taxon>Bacteria</taxon>
        <taxon>Pseudomonadati</taxon>
        <taxon>Pseudomonadota</taxon>
        <taxon>Gammaproteobacteria</taxon>
        <taxon>Lysobacterales</taxon>
        <taxon>Lysobacteraceae</taxon>
        <taxon>Luteimonas</taxon>
    </lineage>
</organism>
<feature type="compositionally biased region" description="Basic and acidic residues" evidence="2">
    <location>
        <begin position="170"/>
        <end position="196"/>
    </location>
</feature>
<feature type="region of interest" description="Disordered" evidence="2">
    <location>
        <begin position="146"/>
        <end position="204"/>
    </location>
</feature>
<name>A0ABT6JXM4_9GAMM</name>
<evidence type="ECO:0008006" key="6">
    <source>
        <dbReference type="Google" id="ProtNLM"/>
    </source>
</evidence>
<keyword evidence="5" id="KW-1185">Reference proteome</keyword>
<feature type="signal peptide" evidence="3">
    <location>
        <begin position="1"/>
        <end position="27"/>
    </location>
</feature>
<keyword evidence="3" id="KW-0732">Signal</keyword>
<comment type="caution">
    <text evidence="4">The sequence shown here is derived from an EMBL/GenBank/DDBJ whole genome shotgun (WGS) entry which is preliminary data.</text>
</comment>
<evidence type="ECO:0000256" key="3">
    <source>
        <dbReference type="SAM" id="SignalP"/>
    </source>
</evidence>
<evidence type="ECO:0000256" key="2">
    <source>
        <dbReference type="SAM" id="MobiDB-lite"/>
    </source>
</evidence>
<evidence type="ECO:0000313" key="5">
    <source>
        <dbReference type="Proteomes" id="UP001156873"/>
    </source>
</evidence>
<dbReference type="EMBL" id="JARXRO010000020">
    <property type="protein sequence ID" value="MDH5835428.1"/>
    <property type="molecule type" value="Genomic_DNA"/>
</dbReference>
<evidence type="ECO:0000313" key="4">
    <source>
        <dbReference type="EMBL" id="MDH5835428.1"/>
    </source>
</evidence>
<keyword evidence="1" id="KW-0175">Coiled coil</keyword>
<sequence>MTGRNASASLLAGLALALLLAWPPARAAEDPDVARLQQRLVAIDADMAFAGMAPLERLQARQAVDALAAARARQRASALQVAEWRVETAEIAARTDAARRAIDRLDRERTDLLLEASRREAARARQEAERLRIQTQIQAEESARLRETAEAESMARQEAETVLQGVSSREAARLRASRERAAELKRQEEELLRSLEPDAATQPR</sequence>
<evidence type="ECO:0000256" key="1">
    <source>
        <dbReference type="SAM" id="Coils"/>
    </source>
</evidence>
<dbReference type="RefSeq" id="WP_280580212.1">
    <property type="nucleotide sequence ID" value="NZ_JARXRO010000020.1"/>
</dbReference>
<feature type="compositionally biased region" description="Basic and acidic residues" evidence="2">
    <location>
        <begin position="146"/>
        <end position="159"/>
    </location>
</feature>
<accession>A0ABT6JXM4</accession>
<protein>
    <recommendedName>
        <fullName evidence="6">DUF4398 domain-containing protein</fullName>
    </recommendedName>
</protein>
<feature type="chain" id="PRO_5046783165" description="DUF4398 domain-containing protein" evidence="3">
    <location>
        <begin position="28"/>
        <end position="204"/>
    </location>
</feature>